<organism evidence="1">
    <name type="scientific">Megavirus baoshan</name>
    <dbReference type="NCBI Taxonomy" id="2496520"/>
    <lineage>
        <taxon>Viruses</taxon>
        <taxon>Varidnaviria</taxon>
        <taxon>Bamfordvirae</taxon>
        <taxon>Nucleocytoviricota</taxon>
        <taxon>Megaviricetes</taxon>
        <taxon>Imitervirales</taxon>
        <taxon>Mimiviridae</taxon>
        <taxon>Megamimivirinae</taxon>
        <taxon>Megavirus</taxon>
        <taxon>Megavirus baoshanense</taxon>
    </lineage>
</organism>
<dbReference type="EMBL" id="MH046811">
    <property type="protein sequence ID" value="UFX99905.1"/>
    <property type="molecule type" value="Genomic_DNA"/>
</dbReference>
<evidence type="ECO:0000313" key="1">
    <source>
        <dbReference type="EMBL" id="UFX99905.1"/>
    </source>
</evidence>
<proteinExistence type="predicted"/>
<gene>
    <name evidence="1" type="ORF">Mb0974</name>
</gene>
<reference evidence="1" key="1">
    <citation type="submission" date="2018-03" db="EMBL/GenBank/DDBJ databases">
        <title>Draft genome sequences of Megaviruse, new member of the family Mimiviridae isolated from water in Shanghai, China.</title>
        <authorList>
            <person name="Xia Y."/>
        </authorList>
    </citation>
    <scope>NUCLEOTIDE SEQUENCE</scope>
    <source>
        <strain evidence="1">SH</strain>
    </source>
</reference>
<protein>
    <submittedName>
        <fullName evidence="1">KilA-N domain-containing protein</fullName>
    </submittedName>
</protein>
<name>A0A8K1T1B6_9VIRU</name>
<accession>A0A8K1T1B6</accession>
<sequence length="80" mass="9388">MEKNEKMDNRIKCLAKKNDDIYNINQDMLGKIDIISNDRVVKGKSGDDHIFVIIKNNDDPEEYGDDDELYVYSAFRLMKK</sequence>